<dbReference type="Pfam" id="PF00583">
    <property type="entry name" value="Acetyltransf_1"/>
    <property type="match status" value="1"/>
</dbReference>
<dbReference type="PANTHER" id="PTHR43617">
    <property type="entry name" value="L-AMINO ACID N-ACETYLTRANSFERASE"/>
    <property type="match status" value="1"/>
</dbReference>
<dbReference type="EC" id="2.3.1.-" evidence="2"/>
<evidence type="ECO:0000313" key="3">
    <source>
        <dbReference type="Proteomes" id="UP001597399"/>
    </source>
</evidence>
<reference evidence="3" key="1">
    <citation type="journal article" date="2019" name="Int. J. Syst. Evol. Microbiol.">
        <title>The Global Catalogue of Microorganisms (GCM) 10K type strain sequencing project: providing services to taxonomists for standard genome sequencing and annotation.</title>
        <authorList>
            <consortium name="The Broad Institute Genomics Platform"/>
            <consortium name="The Broad Institute Genome Sequencing Center for Infectious Disease"/>
            <person name="Wu L."/>
            <person name="Ma J."/>
        </authorList>
    </citation>
    <scope>NUCLEOTIDE SEQUENCE [LARGE SCALE GENOMIC DNA]</scope>
    <source>
        <strain evidence="3">TISTR 2466</strain>
    </source>
</reference>
<sequence>MIIKSICRLSSAIKKEIRTLEQLCAQADGVRYATSLDSVLNFHAEMKHTFLCYENHQLVAFLHVFAPTHSEAEISALTLPQCRTKGYFTALLLRAIEELKAFQISDVLFVSQPSYPRNQVIKHFGAAYEFSEYIMSLERKKYMIQIPEQPMSLFIQRMGYMKQLIEVSVKSFHDSSEEAQRLIEMALLSANRQGYMAVFNDKIIGICFARFEGAEAFLYGLGIHTDYQGKGFGGIFLKLVLNELFSGAAMKVKLEVESRNASALHLYTKTGFASENTVDYYRATIKNLLGV</sequence>
<dbReference type="SUPFAM" id="SSF55729">
    <property type="entry name" value="Acyl-CoA N-acyltransferases (Nat)"/>
    <property type="match status" value="2"/>
</dbReference>
<dbReference type="CDD" id="cd04301">
    <property type="entry name" value="NAT_SF"/>
    <property type="match status" value="2"/>
</dbReference>
<dbReference type="RefSeq" id="WP_253061000.1">
    <property type="nucleotide sequence ID" value="NZ_JAMXWM010000007.1"/>
</dbReference>
<accession>A0ABW5S7E0</accession>
<name>A0ABW5S7E0_9BACL</name>
<feature type="domain" description="N-acetyltransferase" evidence="1">
    <location>
        <begin position="151"/>
        <end position="291"/>
    </location>
</feature>
<protein>
    <submittedName>
        <fullName evidence="2">GNAT family N-acetyltransferase</fullName>
        <ecNumber evidence="2">2.3.1.-</ecNumber>
    </submittedName>
</protein>
<evidence type="ECO:0000313" key="2">
    <source>
        <dbReference type="EMBL" id="MFD2695239.1"/>
    </source>
</evidence>
<dbReference type="GO" id="GO:0016746">
    <property type="term" value="F:acyltransferase activity"/>
    <property type="evidence" value="ECO:0007669"/>
    <property type="project" value="UniProtKB-KW"/>
</dbReference>
<dbReference type="Proteomes" id="UP001597399">
    <property type="component" value="Unassembled WGS sequence"/>
</dbReference>
<evidence type="ECO:0000259" key="1">
    <source>
        <dbReference type="PROSITE" id="PS51186"/>
    </source>
</evidence>
<keyword evidence="3" id="KW-1185">Reference proteome</keyword>
<feature type="domain" description="N-acetyltransferase" evidence="1">
    <location>
        <begin position="11"/>
        <end position="144"/>
    </location>
</feature>
<proteinExistence type="predicted"/>
<dbReference type="InterPro" id="IPR050276">
    <property type="entry name" value="MshD_Acetyltransferase"/>
</dbReference>
<dbReference type="InterPro" id="IPR016181">
    <property type="entry name" value="Acyl_CoA_acyltransferase"/>
</dbReference>
<dbReference type="InterPro" id="IPR000182">
    <property type="entry name" value="GNAT_dom"/>
</dbReference>
<comment type="caution">
    <text evidence="2">The sequence shown here is derived from an EMBL/GenBank/DDBJ whole genome shotgun (WGS) entry which is preliminary data.</text>
</comment>
<keyword evidence="2" id="KW-0808">Transferase</keyword>
<organism evidence="2 3">
    <name type="scientific">Sporolactobacillus shoreicorticis</name>
    <dbReference type="NCBI Taxonomy" id="1923877"/>
    <lineage>
        <taxon>Bacteria</taxon>
        <taxon>Bacillati</taxon>
        <taxon>Bacillota</taxon>
        <taxon>Bacilli</taxon>
        <taxon>Bacillales</taxon>
        <taxon>Sporolactobacillaceae</taxon>
        <taxon>Sporolactobacillus</taxon>
    </lineage>
</organism>
<dbReference type="PANTHER" id="PTHR43617:SF20">
    <property type="entry name" value="N-ALPHA-ACETYLTRANSFERASE RIMI"/>
    <property type="match status" value="1"/>
</dbReference>
<dbReference type="Gene3D" id="3.40.630.30">
    <property type="match status" value="2"/>
</dbReference>
<gene>
    <name evidence="2" type="ORF">ACFSUE_16660</name>
</gene>
<dbReference type="EMBL" id="JBHUMQ010000039">
    <property type="protein sequence ID" value="MFD2695239.1"/>
    <property type="molecule type" value="Genomic_DNA"/>
</dbReference>
<keyword evidence="2" id="KW-0012">Acyltransferase</keyword>
<dbReference type="PROSITE" id="PS51186">
    <property type="entry name" value="GNAT"/>
    <property type="match status" value="2"/>
</dbReference>